<evidence type="ECO:0000313" key="1">
    <source>
        <dbReference type="EMBL" id="RKO62891.1"/>
    </source>
</evidence>
<protein>
    <submittedName>
        <fullName evidence="1">Uncharacterized protein</fullName>
    </submittedName>
</protein>
<proteinExistence type="predicted"/>
<dbReference type="RefSeq" id="WP_120667650.1">
    <property type="nucleotide sequence ID" value="NZ_AZRV01000012.1"/>
</dbReference>
<gene>
    <name evidence="1" type="ORF">Cdeb_00620</name>
</gene>
<comment type="caution">
    <text evidence="1">The sequence shown here is derived from an EMBL/GenBank/DDBJ whole genome shotgun (WGS) entry which is preliminary data.</text>
</comment>
<keyword evidence="2" id="KW-1185">Reference proteome</keyword>
<name>A0A420VGX5_9BACI</name>
<dbReference type="Proteomes" id="UP000286235">
    <property type="component" value="Unassembled WGS sequence"/>
</dbReference>
<dbReference type="AlphaFoldDB" id="A0A420VGX5"/>
<evidence type="ECO:0000313" key="2">
    <source>
        <dbReference type="Proteomes" id="UP000286235"/>
    </source>
</evidence>
<dbReference type="EMBL" id="AZRV01000012">
    <property type="protein sequence ID" value="RKO62891.1"/>
    <property type="molecule type" value="Genomic_DNA"/>
</dbReference>
<accession>A0A420VGX5</accession>
<organism evidence="1 2">
    <name type="scientific">Caldibacillus debilis GB1</name>
    <dbReference type="NCBI Taxonomy" id="1339248"/>
    <lineage>
        <taxon>Bacteria</taxon>
        <taxon>Bacillati</taxon>
        <taxon>Bacillota</taxon>
        <taxon>Bacilli</taxon>
        <taxon>Bacillales</taxon>
        <taxon>Bacillaceae</taxon>
        <taxon>Caldibacillus</taxon>
    </lineage>
</organism>
<reference evidence="1 2" key="1">
    <citation type="submission" date="2013-12" db="EMBL/GenBank/DDBJ databases">
        <title>Genome and proteome characterization of Caldibacillus debilis GB1 derived from a cellulolytic aero-tolerant co-culture.</title>
        <authorList>
            <person name="Wushke S.T."/>
            <person name="Zhang X."/>
            <person name="Fristensky B."/>
            <person name="Wilkins J.A."/>
            <person name="Levin D.B."/>
            <person name="Sparling R."/>
        </authorList>
    </citation>
    <scope>NUCLEOTIDE SEQUENCE [LARGE SCALE GENOMIC DNA]</scope>
    <source>
        <strain evidence="1 2">GB1</strain>
    </source>
</reference>
<sequence length="89" mass="10130">MYLQIFKNCGKEYVRIVKSFRDTSTKLRVIQNFGNKKLLAGNPKTLQELQKIVTGENGTALTLRLKDFLDTEAAFRRGKVLPSKTAVIR</sequence>